<gene>
    <name evidence="1" type="ORF">V1517DRAFT_334836</name>
</gene>
<sequence>MCRLTQSKHRRPQATLWLMRPLPLKTSHRISTYKRLNSADALLSMSLRWISIERPSCRGTMARIFRQTYGSDSRALQWSLPHRRPDCHPIDFLHQRSLRQPRWYCIRGLHLLYRCCSPEWRSERRHVLVGRGVIGAGSVLINASGAPLITEIAHPNHRPTATALFGTSYALGSIVAAWTTFGTFRIIYSASWRIPCGLQGLPSVVQLLGLRFVPESPRWLVSRGRDEDALNMLAKYHAEGDENDALVEFEFKEIRETLALDKASRGNMFLNYWEFMRTRGNRLRFFILSWSACISQMSGNAFIPYYLSPILTAAGLTNSLQQTLINATSQMLSWFSALYFATLPAKVGRRTLFLLALASVFVCLIAITTGSAVFAGVEMTTITLE</sequence>
<evidence type="ECO:0000313" key="1">
    <source>
        <dbReference type="EMBL" id="KAK9318716.1"/>
    </source>
</evidence>
<protein>
    <submittedName>
        <fullName evidence="1">Uncharacterized protein</fullName>
    </submittedName>
</protein>
<proteinExistence type="predicted"/>
<reference evidence="2" key="1">
    <citation type="journal article" date="2024" name="Front. Bioeng. Biotechnol.">
        <title>Genome-scale model development and genomic sequencing of the oleaginous clade Lipomyces.</title>
        <authorList>
            <person name="Czajka J.J."/>
            <person name="Han Y."/>
            <person name="Kim J."/>
            <person name="Mondo S.J."/>
            <person name="Hofstad B.A."/>
            <person name="Robles A."/>
            <person name="Haridas S."/>
            <person name="Riley R."/>
            <person name="LaButti K."/>
            <person name="Pangilinan J."/>
            <person name="Andreopoulos W."/>
            <person name="Lipzen A."/>
            <person name="Yan J."/>
            <person name="Wang M."/>
            <person name="Ng V."/>
            <person name="Grigoriev I.V."/>
            <person name="Spatafora J.W."/>
            <person name="Magnuson J.K."/>
            <person name="Baker S.E."/>
            <person name="Pomraning K.R."/>
        </authorList>
    </citation>
    <scope>NUCLEOTIDE SEQUENCE [LARGE SCALE GENOMIC DNA]</scope>
    <source>
        <strain evidence="2">CBS 10300</strain>
    </source>
</reference>
<name>A0ACC3TCX1_9ASCO</name>
<evidence type="ECO:0000313" key="2">
    <source>
        <dbReference type="Proteomes" id="UP001489719"/>
    </source>
</evidence>
<comment type="caution">
    <text evidence="1">The sequence shown here is derived from an EMBL/GenBank/DDBJ whole genome shotgun (WGS) entry which is preliminary data.</text>
</comment>
<keyword evidence="2" id="KW-1185">Reference proteome</keyword>
<organism evidence="1 2">
    <name type="scientific">Lipomyces orientalis</name>
    <dbReference type="NCBI Taxonomy" id="1233043"/>
    <lineage>
        <taxon>Eukaryota</taxon>
        <taxon>Fungi</taxon>
        <taxon>Dikarya</taxon>
        <taxon>Ascomycota</taxon>
        <taxon>Saccharomycotina</taxon>
        <taxon>Lipomycetes</taxon>
        <taxon>Lipomycetales</taxon>
        <taxon>Lipomycetaceae</taxon>
        <taxon>Lipomyces</taxon>
    </lineage>
</organism>
<accession>A0ACC3TCX1</accession>
<dbReference type="Proteomes" id="UP001489719">
    <property type="component" value="Unassembled WGS sequence"/>
</dbReference>
<dbReference type="EMBL" id="MU970365">
    <property type="protein sequence ID" value="KAK9318716.1"/>
    <property type="molecule type" value="Genomic_DNA"/>
</dbReference>